<keyword evidence="2" id="KW-1185">Reference proteome</keyword>
<dbReference type="OrthoDB" id="1650009at2"/>
<dbReference type="STRING" id="100884.GCA_000269565_00685"/>
<dbReference type="GeneID" id="78228582"/>
<dbReference type="eggNOG" id="ENOG50336KH">
    <property type="taxonomic scope" value="Bacteria"/>
</dbReference>
<organism evidence="1 2">
    <name type="scientific">Coprobacillus cateniformis</name>
    <dbReference type="NCBI Taxonomy" id="100884"/>
    <lineage>
        <taxon>Bacteria</taxon>
        <taxon>Bacillati</taxon>
        <taxon>Bacillota</taxon>
        <taxon>Erysipelotrichia</taxon>
        <taxon>Erysipelotrichales</taxon>
        <taxon>Coprobacillaceae</taxon>
        <taxon>Coprobacillus</taxon>
    </lineage>
</organism>
<dbReference type="RefSeq" id="WP_008790434.1">
    <property type="nucleotide sequence ID" value="NZ_AKCB01000001.1"/>
</dbReference>
<comment type="caution">
    <text evidence="1">The sequence shown here is derived from an EMBL/GenBank/DDBJ whole genome shotgun (WGS) entry which is preliminary data.</text>
</comment>
<dbReference type="HOGENOM" id="CLU_179861_0_0_9"/>
<name>E7GF09_9FIRM</name>
<protein>
    <recommendedName>
        <fullName evidence="3">Cell division protein FtsL</fullName>
    </recommendedName>
</protein>
<sequence>MKRSKKKETGFARFSRRLLIVSFAAFVLGIVALNSYESSLNISCQELEKEITVIQADIDGLTMQKQELASFTRLRAVASKKGYDYKQSTVTTAVRGVQRD</sequence>
<dbReference type="EMBL" id="ADKX01000048">
    <property type="protein sequence ID" value="EFW03288.1"/>
    <property type="molecule type" value="Genomic_DNA"/>
</dbReference>
<proteinExistence type="predicted"/>
<evidence type="ECO:0008006" key="3">
    <source>
        <dbReference type="Google" id="ProtNLM"/>
    </source>
</evidence>
<dbReference type="AlphaFoldDB" id="E7GF09"/>
<reference evidence="1 2" key="1">
    <citation type="submission" date="2010-12" db="EMBL/GenBank/DDBJ databases">
        <title>The Genome Sequence of Coprobacillus sp. strain 29_1.</title>
        <authorList>
            <consortium name="The Broad Institute Genome Sequencing Platform"/>
            <person name="Earl A."/>
            <person name="Ward D."/>
            <person name="Feldgarden M."/>
            <person name="Gevers D."/>
            <person name="Daigneault M."/>
            <person name="Sibley C.D."/>
            <person name="White A."/>
            <person name="Strauss J."/>
            <person name="Allen-Vercoe E."/>
            <person name="Young S.K."/>
            <person name="Zeng Q."/>
            <person name="Gargeya S."/>
            <person name="Fitzgerald M."/>
            <person name="Haas B."/>
            <person name="Abouelleil A."/>
            <person name="Alvarado L."/>
            <person name="Arachchi H.M."/>
            <person name="Berlin A."/>
            <person name="Brown A."/>
            <person name="Chapman S.B."/>
            <person name="Chen Z."/>
            <person name="Dunbar C."/>
            <person name="Freedman E."/>
            <person name="Gearin G."/>
            <person name="Gellesch M."/>
            <person name="Goldberg J."/>
            <person name="Griggs A."/>
            <person name="Gujja S."/>
            <person name="Heilman E."/>
            <person name="Heiman D."/>
            <person name="Howarth C."/>
            <person name="Larson L."/>
            <person name="Lui A."/>
            <person name="MacDonald P.J.P."/>
            <person name="Mehta T."/>
            <person name="Montmayeur A."/>
            <person name="Murphy C."/>
            <person name="Neiman D."/>
            <person name="Pearson M."/>
            <person name="Priest M."/>
            <person name="Roberts A."/>
            <person name="Saif S."/>
            <person name="Shea T."/>
            <person name="Shenoy N."/>
            <person name="Sisk P."/>
            <person name="Stolte C."/>
            <person name="Sykes S."/>
            <person name="White J."/>
            <person name="Yandava C."/>
            <person name="Nusbaum C."/>
            <person name="Birren B."/>
        </authorList>
    </citation>
    <scope>NUCLEOTIDE SEQUENCE [LARGE SCALE GENOMIC DNA]</scope>
    <source>
        <strain evidence="1 2">29_1</strain>
    </source>
</reference>
<evidence type="ECO:0000313" key="1">
    <source>
        <dbReference type="EMBL" id="EFW03288.1"/>
    </source>
</evidence>
<evidence type="ECO:0000313" key="2">
    <source>
        <dbReference type="Proteomes" id="UP000003157"/>
    </source>
</evidence>
<dbReference type="Proteomes" id="UP000003157">
    <property type="component" value="Unassembled WGS sequence"/>
</dbReference>
<gene>
    <name evidence="1" type="ORF">HMPREF9488_03352</name>
</gene>
<accession>E7GF09</accession>